<dbReference type="EMBL" id="BSXT01003709">
    <property type="protein sequence ID" value="GMF55378.1"/>
    <property type="molecule type" value="Genomic_DNA"/>
</dbReference>
<organism evidence="2 3">
    <name type="scientific">Phytophthora fragariaefolia</name>
    <dbReference type="NCBI Taxonomy" id="1490495"/>
    <lineage>
        <taxon>Eukaryota</taxon>
        <taxon>Sar</taxon>
        <taxon>Stramenopiles</taxon>
        <taxon>Oomycota</taxon>
        <taxon>Peronosporomycetes</taxon>
        <taxon>Peronosporales</taxon>
        <taxon>Peronosporaceae</taxon>
        <taxon>Phytophthora</taxon>
    </lineage>
</organism>
<evidence type="ECO:0000256" key="1">
    <source>
        <dbReference type="SAM" id="MobiDB-lite"/>
    </source>
</evidence>
<protein>
    <submittedName>
        <fullName evidence="2">Unnamed protein product</fullName>
    </submittedName>
</protein>
<comment type="caution">
    <text evidence="2">The sequence shown here is derived from an EMBL/GenBank/DDBJ whole genome shotgun (WGS) entry which is preliminary data.</text>
</comment>
<feature type="region of interest" description="Disordered" evidence="1">
    <location>
        <begin position="57"/>
        <end position="76"/>
    </location>
</feature>
<evidence type="ECO:0000313" key="3">
    <source>
        <dbReference type="Proteomes" id="UP001165121"/>
    </source>
</evidence>
<keyword evidence="3" id="KW-1185">Reference proteome</keyword>
<dbReference type="Proteomes" id="UP001165121">
    <property type="component" value="Unassembled WGS sequence"/>
</dbReference>
<reference evidence="2" key="1">
    <citation type="submission" date="2023-04" db="EMBL/GenBank/DDBJ databases">
        <title>Phytophthora fragariaefolia NBRC 109709.</title>
        <authorList>
            <person name="Ichikawa N."/>
            <person name="Sato H."/>
            <person name="Tonouchi N."/>
        </authorList>
    </citation>
    <scope>NUCLEOTIDE SEQUENCE</scope>
    <source>
        <strain evidence="2">NBRC 109709</strain>
    </source>
</reference>
<accession>A0A9W6Y7W1</accession>
<evidence type="ECO:0000313" key="2">
    <source>
        <dbReference type="EMBL" id="GMF55378.1"/>
    </source>
</evidence>
<sequence length="176" mass="20085">MYPLVRVALMWRLPEWVAPLQREPGDGVLVITSRKPQQQRRLTQMLIVGFTAIDHRQDSRGTRTTSNNEKRHKYYEDEDEHGSRYSFLIHGSNQCMGRLLSGVDDEYATGRAAISYSMKLSFAQLEEHRCNNSGWTCWAMRRYSAAASSRTSLEEMASRHGVGQQLGDVIDLTNMG</sequence>
<gene>
    <name evidence="2" type="ORF">Pfra01_002331800</name>
</gene>
<name>A0A9W6Y7W1_9STRA</name>
<dbReference type="AlphaFoldDB" id="A0A9W6Y7W1"/>
<proteinExistence type="predicted"/>